<name>A0A8T0UMF8_PANVG</name>
<evidence type="ECO:0000256" key="1">
    <source>
        <dbReference type="SAM" id="MobiDB-lite"/>
    </source>
</evidence>
<dbReference type="AlphaFoldDB" id="A0A8T0UMF8"/>
<reference evidence="2" key="1">
    <citation type="submission" date="2020-05" db="EMBL/GenBank/DDBJ databases">
        <title>WGS assembly of Panicum virgatum.</title>
        <authorList>
            <person name="Lovell J.T."/>
            <person name="Jenkins J."/>
            <person name="Shu S."/>
            <person name="Juenger T.E."/>
            <person name="Schmutz J."/>
        </authorList>
    </citation>
    <scope>NUCLEOTIDE SEQUENCE</scope>
    <source>
        <strain evidence="2">AP13</strain>
    </source>
</reference>
<proteinExistence type="predicted"/>
<evidence type="ECO:0000313" key="2">
    <source>
        <dbReference type="EMBL" id="KAG2622064.1"/>
    </source>
</evidence>
<dbReference type="EMBL" id="CM029042">
    <property type="protein sequence ID" value="KAG2622064.1"/>
    <property type="molecule type" value="Genomic_DNA"/>
</dbReference>
<feature type="region of interest" description="Disordered" evidence="1">
    <location>
        <begin position="30"/>
        <end position="49"/>
    </location>
</feature>
<organism evidence="2 3">
    <name type="scientific">Panicum virgatum</name>
    <name type="common">Blackwell switchgrass</name>
    <dbReference type="NCBI Taxonomy" id="38727"/>
    <lineage>
        <taxon>Eukaryota</taxon>
        <taxon>Viridiplantae</taxon>
        <taxon>Streptophyta</taxon>
        <taxon>Embryophyta</taxon>
        <taxon>Tracheophyta</taxon>
        <taxon>Spermatophyta</taxon>
        <taxon>Magnoliopsida</taxon>
        <taxon>Liliopsida</taxon>
        <taxon>Poales</taxon>
        <taxon>Poaceae</taxon>
        <taxon>PACMAD clade</taxon>
        <taxon>Panicoideae</taxon>
        <taxon>Panicodae</taxon>
        <taxon>Paniceae</taxon>
        <taxon>Panicinae</taxon>
        <taxon>Panicum</taxon>
        <taxon>Panicum sect. Hiantes</taxon>
    </lineage>
</organism>
<accession>A0A8T0UMF8</accession>
<dbReference type="Proteomes" id="UP000823388">
    <property type="component" value="Chromosome 3N"/>
</dbReference>
<sequence>MVFISTTLNGSSKLRSLPFLLITAKVPNDDETAARPPSPGAFVQHQAPSLANARTPRRVVLHTIPLQGAIKKASCWVLAATEENKKDYRRRHED</sequence>
<comment type="caution">
    <text evidence="2">The sequence shown here is derived from an EMBL/GenBank/DDBJ whole genome shotgun (WGS) entry which is preliminary data.</text>
</comment>
<evidence type="ECO:0000313" key="3">
    <source>
        <dbReference type="Proteomes" id="UP000823388"/>
    </source>
</evidence>
<protein>
    <submittedName>
        <fullName evidence="2">Uncharacterized protein</fullName>
    </submittedName>
</protein>
<keyword evidence="3" id="KW-1185">Reference proteome</keyword>
<gene>
    <name evidence="2" type="ORF">PVAP13_3NG325487</name>
</gene>